<dbReference type="AlphaFoldDB" id="A0A0K2UHK6"/>
<proteinExistence type="predicted"/>
<protein>
    <submittedName>
        <fullName evidence="1">Uncharacterized protein</fullName>
    </submittedName>
</protein>
<name>A0A0K2UHK6_LEPSM</name>
<reference evidence="1" key="1">
    <citation type="submission" date="2014-05" db="EMBL/GenBank/DDBJ databases">
        <authorList>
            <person name="Chronopoulou M."/>
        </authorList>
    </citation>
    <scope>NUCLEOTIDE SEQUENCE</scope>
    <source>
        <tissue evidence="1">Whole organism</tissue>
    </source>
</reference>
<sequence>MIQGVIMIENPSKVASTRY</sequence>
<dbReference type="EMBL" id="HACA01020056">
    <property type="protein sequence ID" value="CDW37417.1"/>
    <property type="molecule type" value="Transcribed_RNA"/>
</dbReference>
<evidence type="ECO:0000313" key="1">
    <source>
        <dbReference type="EMBL" id="CDW37417.1"/>
    </source>
</evidence>
<accession>A0A0K2UHK6</accession>
<organism evidence="1">
    <name type="scientific">Lepeophtheirus salmonis</name>
    <name type="common">Salmon louse</name>
    <name type="synonym">Caligus salmonis</name>
    <dbReference type="NCBI Taxonomy" id="72036"/>
    <lineage>
        <taxon>Eukaryota</taxon>
        <taxon>Metazoa</taxon>
        <taxon>Ecdysozoa</taxon>
        <taxon>Arthropoda</taxon>
        <taxon>Crustacea</taxon>
        <taxon>Multicrustacea</taxon>
        <taxon>Hexanauplia</taxon>
        <taxon>Copepoda</taxon>
        <taxon>Siphonostomatoida</taxon>
        <taxon>Caligidae</taxon>
        <taxon>Lepeophtheirus</taxon>
    </lineage>
</organism>